<dbReference type="Proteomes" id="UP000007815">
    <property type="component" value="Unassembled WGS sequence"/>
</dbReference>
<accession>A0ABP2QZ37</accession>
<dbReference type="EMBL" id="AJTZ01000005">
    <property type="protein sequence ID" value="EJN94354.1"/>
    <property type="molecule type" value="Genomic_DNA"/>
</dbReference>
<organism evidence="1 2">
    <name type="scientific">Streptococcus ratti FA-1 = DSM 20564</name>
    <dbReference type="NCBI Taxonomy" id="699248"/>
    <lineage>
        <taxon>Bacteria</taxon>
        <taxon>Bacillati</taxon>
        <taxon>Bacillota</taxon>
        <taxon>Bacilli</taxon>
        <taxon>Lactobacillales</taxon>
        <taxon>Streptococcaceae</taxon>
        <taxon>Streptococcus</taxon>
    </lineage>
</organism>
<name>A0ABP2QZ37_STRRT</name>
<keyword evidence="2" id="KW-1185">Reference proteome</keyword>
<sequence length="31" mass="3695">MIFCFFIAAKGLKMIEKKLKIKYTNRVSMLK</sequence>
<protein>
    <submittedName>
        <fullName evidence="1">Uncharacterized protein</fullName>
    </submittedName>
</protein>
<evidence type="ECO:0000313" key="2">
    <source>
        <dbReference type="Proteomes" id="UP000007815"/>
    </source>
</evidence>
<proteinExistence type="predicted"/>
<evidence type="ECO:0000313" key="1">
    <source>
        <dbReference type="EMBL" id="EJN94354.1"/>
    </source>
</evidence>
<comment type="caution">
    <text evidence="1">The sequence shown here is derived from an EMBL/GenBank/DDBJ whole genome shotgun (WGS) entry which is preliminary data.</text>
</comment>
<reference evidence="1 2" key="1">
    <citation type="submission" date="2009-12" db="EMBL/GenBank/DDBJ databases">
        <authorList>
            <person name="Lefebure T."/>
            <person name="Cornejo O.E."/>
            <person name="Pavinski Bitar P.D."/>
            <person name="Lang P."/>
            <person name="Stanhope M.J."/>
        </authorList>
    </citation>
    <scope>NUCLEOTIDE SEQUENCE [LARGE SCALE GENOMIC DNA]</scope>
    <source>
        <strain evidence="1 2">FA-1</strain>
    </source>
</reference>
<gene>
    <name evidence="1" type="ORF">SRA_07451</name>
</gene>